<evidence type="ECO:0000256" key="4">
    <source>
        <dbReference type="ARBA" id="ARBA00022801"/>
    </source>
</evidence>
<dbReference type="AlphaFoldDB" id="A0A0F7FHU1"/>
<dbReference type="PROSITE" id="PS00138">
    <property type="entry name" value="SUBTILASE_SER"/>
    <property type="match status" value="1"/>
</dbReference>
<dbReference type="InterPro" id="IPR036852">
    <property type="entry name" value="Peptidase_S8/S53_dom_sf"/>
</dbReference>
<dbReference type="RefSeq" id="WP_052883860.1">
    <property type="nucleotide sequence ID" value="NZ_CP009961.1"/>
</dbReference>
<dbReference type="PANTHER" id="PTHR43806:SF11">
    <property type="entry name" value="CEREVISIN-RELATED"/>
    <property type="match status" value="1"/>
</dbReference>
<dbReference type="PANTHER" id="PTHR43806">
    <property type="entry name" value="PEPTIDASE S8"/>
    <property type="match status" value="1"/>
</dbReference>
<dbReference type="OrthoDB" id="27270at2157"/>
<dbReference type="InterPro" id="IPR000209">
    <property type="entry name" value="Peptidase_S8/S53_dom"/>
</dbReference>
<dbReference type="InterPro" id="IPR050131">
    <property type="entry name" value="Peptidase_S8_subtilisin-like"/>
</dbReference>
<evidence type="ECO:0000259" key="6">
    <source>
        <dbReference type="Pfam" id="PF00082"/>
    </source>
</evidence>
<evidence type="ECO:0000256" key="3">
    <source>
        <dbReference type="ARBA" id="ARBA00022723"/>
    </source>
</evidence>
<dbReference type="PROSITE" id="PS51892">
    <property type="entry name" value="SUBTILASE"/>
    <property type="match status" value="1"/>
</dbReference>
<dbReference type="Pfam" id="PF00082">
    <property type="entry name" value="Peptidase_S8"/>
    <property type="match status" value="1"/>
</dbReference>
<dbReference type="SUPFAM" id="SSF52743">
    <property type="entry name" value="Subtilisin-like"/>
    <property type="match status" value="1"/>
</dbReference>
<protein>
    <submittedName>
        <fullName evidence="7">Peptidase S8</fullName>
    </submittedName>
</protein>
<keyword evidence="2" id="KW-0645">Protease</keyword>
<feature type="domain" description="Peptidase S8/S53" evidence="6">
    <location>
        <begin position="132"/>
        <end position="406"/>
    </location>
</feature>
<evidence type="ECO:0000313" key="7">
    <source>
        <dbReference type="EMBL" id="AKG38453.1"/>
    </source>
</evidence>
<dbReference type="GeneID" id="25401168"/>
<evidence type="ECO:0000256" key="5">
    <source>
        <dbReference type="ARBA" id="ARBA00022825"/>
    </source>
</evidence>
<dbReference type="InterPro" id="IPR023828">
    <property type="entry name" value="Peptidase_S8_Ser-AS"/>
</dbReference>
<dbReference type="InterPro" id="IPR037045">
    <property type="entry name" value="S8pro/Inhibitor_I9_sf"/>
</dbReference>
<name>A0A0F7FHU1_9CREN</name>
<dbReference type="PRINTS" id="PR00723">
    <property type="entry name" value="SUBTILISIN"/>
</dbReference>
<evidence type="ECO:0000256" key="2">
    <source>
        <dbReference type="ARBA" id="ARBA00022670"/>
    </source>
</evidence>
<dbReference type="SMR" id="A0A0F7FHU1"/>
<dbReference type="Gene3D" id="3.40.50.200">
    <property type="entry name" value="Peptidase S8/S53 domain"/>
    <property type="match status" value="1"/>
</dbReference>
<gene>
    <name evidence="7" type="ORF">MA03_03015</name>
</gene>
<dbReference type="InterPro" id="IPR022398">
    <property type="entry name" value="Peptidase_S8_His-AS"/>
</dbReference>
<dbReference type="PATRIC" id="fig|1550241.5.peg.641"/>
<keyword evidence="8" id="KW-1185">Reference proteome</keyword>
<proteinExistence type="inferred from homology"/>
<keyword evidence="3" id="KW-0479">Metal-binding</keyword>
<dbReference type="Proteomes" id="UP000067434">
    <property type="component" value="Chromosome"/>
</dbReference>
<dbReference type="InterPro" id="IPR015500">
    <property type="entry name" value="Peptidase_S8_subtilisin-rel"/>
</dbReference>
<dbReference type="PROSITE" id="PS00137">
    <property type="entry name" value="SUBTILASE_HIS"/>
    <property type="match status" value="1"/>
</dbReference>
<dbReference type="CDD" id="cd07477">
    <property type="entry name" value="Peptidases_S8_Subtilisin_subset"/>
    <property type="match status" value="1"/>
</dbReference>
<dbReference type="HOGENOM" id="CLU_011263_15_0_2"/>
<keyword evidence="5" id="KW-0720">Serine protease</keyword>
<dbReference type="Gene3D" id="3.30.70.80">
    <property type="entry name" value="Peptidase S8 propeptide/proteinase inhibitor I9"/>
    <property type="match status" value="1"/>
</dbReference>
<dbReference type="InterPro" id="IPR034202">
    <property type="entry name" value="Subtilisin_Carlsberg-like"/>
</dbReference>
<evidence type="ECO:0000256" key="1">
    <source>
        <dbReference type="ARBA" id="ARBA00011073"/>
    </source>
</evidence>
<dbReference type="KEGG" id="thf:MA03_03015"/>
<keyword evidence="4" id="KW-0378">Hydrolase</keyword>
<dbReference type="GO" id="GO:0004252">
    <property type="term" value="F:serine-type endopeptidase activity"/>
    <property type="evidence" value="ECO:0007669"/>
    <property type="project" value="InterPro"/>
</dbReference>
<dbReference type="GO" id="GO:0046872">
    <property type="term" value="F:metal ion binding"/>
    <property type="evidence" value="ECO:0007669"/>
    <property type="project" value="UniProtKB-KW"/>
</dbReference>
<sequence length="417" mass="43073">MKKLGLVILALLALQLPLLIEANAAAQFETLIITIDKSSFDASELGKLWGQVVYVADAFPVAVIRVPHGAAMHVHGLKGVQHVSADGVFHSAGKPVSQPPQTIPWGVQRIGAPTAWSTTMGWVDLNGDGNSEIEVAIFDTGIDVDHPDLAANIKWGVSVLNGRISSKYNDLNGHGTHVAGTIAALNNNIGVVGVAPKVEIYMLRVLGASGSGSWSDLIIAIDLAIKGPDGIIDKDGDGVIVGDPDDDAPEVFSMSLGGSSAPAELHTAIQAAYNWGIVIVAAAGNEGASSPSYPAAYPEVIAVGAVDSTNAVPSWSNRNPEVAAPGVDILSTYPDNTYATLSGTSMATPHVSAAVALIQAARLAKGLPPLPPGTATDTSTNTVRGLLHVTAEDLGEAGYDSLYGWGVIRIDKALEKV</sequence>
<dbReference type="EMBL" id="CP009961">
    <property type="protein sequence ID" value="AKG38453.1"/>
    <property type="molecule type" value="Genomic_DNA"/>
</dbReference>
<dbReference type="STRING" id="1550241.MA03_03015"/>
<dbReference type="GO" id="GO:0006508">
    <property type="term" value="P:proteolysis"/>
    <property type="evidence" value="ECO:0007669"/>
    <property type="project" value="UniProtKB-KW"/>
</dbReference>
<comment type="similarity">
    <text evidence="1">Belongs to the peptidase S8 family.</text>
</comment>
<organism evidence="7 8">
    <name type="scientific">Infirmifilum uzonense</name>
    <dbReference type="NCBI Taxonomy" id="1550241"/>
    <lineage>
        <taxon>Archaea</taxon>
        <taxon>Thermoproteota</taxon>
        <taxon>Thermoprotei</taxon>
        <taxon>Thermofilales</taxon>
        <taxon>Thermofilaceae</taxon>
        <taxon>Infirmifilum</taxon>
    </lineage>
</organism>
<accession>A0A0F7FHU1</accession>
<reference evidence="7 8" key="1">
    <citation type="journal article" date="2015" name="Stand. Genomic Sci.">
        <title>Complete genome sequence of and proposal of Thermofilum uzonense sp. nov. a novel hyperthermophilic crenarchaeon and emended description of the genus Thermofilum.</title>
        <authorList>
            <person name="Toshchakov S.V."/>
            <person name="Korzhenkov A.A."/>
            <person name="Samarov N.I."/>
            <person name="Mazunin I.O."/>
            <person name="Mozhey O.I."/>
            <person name="Shmyr I.S."/>
            <person name="Derbikova K.S."/>
            <person name="Taranov E.A."/>
            <person name="Dominova I.N."/>
            <person name="Bonch-Osmolovskaya E.A."/>
            <person name="Patrushev M.V."/>
            <person name="Podosokorskaya O.A."/>
            <person name="Kublanov I.V."/>
        </authorList>
    </citation>
    <scope>NUCLEOTIDE SEQUENCE [LARGE SCALE GENOMIC DNA]</scope>
    <source>
        <strain evidence="7 8">1807-2</strain>
    </source>
</reference>
<evidence type="ECO:0000313" key="8">
    <source>
        <dbReference type="Proteomes" id="UP000067434"/>
    </source>
</evidence>